<protein>
    <submittedName>
        <fullName evidence="4">Glycerophosphoryl diester phosphodiesterase</fullName>
        <ecNumber evidence="4">3.1.4.46</ecNumber>
    </submittedName>
</protein>
<dbReference type="Gene3D" id="3.20.20.190">
    <property type="entry name" value="Phosphatidylinositol (PI) phosphodiesterase"/>
    <property type="match status" value="1"/>
</dbReference>
<keyword evidence="4" id="KW-0378">Hydrolase</keyword>
<evidence type="ECO:0000256" key="1">
    <source>
        <dbReference type="SAM" id="MobiDB-lite"/>
    </source>
</evidence>
<feature type="chain" id="PRO_5015062446" evidence="2">
    <location>
        <begin position="20"/>
        <end position="783"/>
    </location>
</feature>
<name>A0A1C3JZU8_9BURK</name>
<dbReference type="PANTHER" id="PTHR46211:SF14">
    <property type="entry name" value="GLYCEROPHOSPHODIESTER PHOSPHODIESTERASE"/>
    <property type="match status" value="1"/>
</dbReference>
<reference evidence="5 6" key="2">
    <citation type="submission" date="2017-08" db="EMBL/GenBank/DDBJ databases">
        <authorList>
            <person name="de Groot N.N."/>
        </authorList>
    </citation>
    <scope>NUCLEOTIDE SEQUENCE [LARGE SCALE GENOMIC DNA]</scope>
    <source>
        <strain evidence="5">Orrdi1</strain>
    </source>
</reference>
<dbReference type="SUPFAM" id="SSF51695">
    <property type="entry name" value="PLC-like phosphodiesterases"/>
    <property type="match status" value="1"/>
</dbReference>
<evidence type="ECO:0000313" key="5">
    <source>
        <dbReference type="EMBL" id="SOE50383.1"/>
    </source>
</evidence>
<feature type="domain" description="GP-PDE" evidence="3">
    <location>
        <begin position="459"/>
        <end position="693"/>
    </location>
</feature>
<evidence type="ECO:0000313" key="6">
    <source>
        <dbReference type="Proteomes" id="UP000078558"/>
    </source>
</evidence>
<dbReference type="PROSITE" id="PS51257">
    <property type="entry name" value="PROKAR_LIPOPROTEIN"/>
    <property type="match status" value="1"/>
</dbReference>
<dbReference type="EMBL" id="FLRC01000011">
    <property type="protein sequence ID" value="SBT24678.1"/>
    <property type="molecule type" value="Genomic_DNA"/>
</dbReference>
<dbReference type="Proteomes" id="UP000078558">
    <property type="component" value="Chromosome I"/>
</dbReference>
<dbReference type="EC" id="3.1.4.46" evidence="4"/>
<dbReference type="KEGG" id="odi:ODI_R2675"/>
<dbReference type="CDD" id="cd08556">
    <property type="entry name" value="GDPD"/>
    <property type="match status" value="1"/>
</dbReference>
<evidence type="ECO:0000259" key="3">
    <source>
        <dbReference type="PROSITE" id="PS51704"/>
    </source>
</evidence>
<dbReference type="InterPro" id="IPR030395">
    <property type="entry name" value="GP_PDE_dom"/>
</dbReference>
<dbReference type="PANTHER" id="PTHR46211">
    <property type="entry name" value="GLYCEROPHOSPHORYL DIESTER PHOSPHODIESTERASE"/>
    <property type="match status" value="1"/>
</dbReference>
<dbReference type="GO" id="GO:0008889">
    <property type="term" value="F:glycerophosphodiester phosphodiesterase activity"/>
    <property type="evidence" value="ECO:0007669"/>
    <property type="project" value="UniProtKB-EC"/>
</dbReference>
<sequence>MTPRLLALALALSTPLVLGACSSSDDDAPTSPPVEEPGGAPPPAEPATLLDEGFDDATGAALPEGWRQVTGLVNAASQQAGSLVIDGLANESVGTAVALPASLATQGNYRIDVRFTIDSAKNTSRWVGFLYRTSDTPNLEPYTQMAVRQNATADNGTELAHRADGQWNVTDKAPFSENIDPAKTYTATVVVHGNRVRQYLDGTLLHDGELDDTRPVGGLALQATGAVLRVDHVTVKAQEEALPPLGQIFAVTEPETGASLAPTLVGSDPAQAGIASNQIMTLDASLNLHAENGESLGTLAAFLDKPGHAIPVLRLGDAATAKALVPFADARGLIDATLVSTDPALLTEARALLPRLRTALDFTQAGLGNTRNELLSIVHATNRSGSKIALVPPALLDRDAVAYLQDMLITVWAAAVDDGTAARAATVLASGVNGIVTGEAQTYADLLGKLPDGTLLRKPRIVGHRGIPGLEDENTLEGAIRAYDEGADTIESDIQLSTDGTLYIMHDGTVDRTTTSTGEFEAMSDAQIQALVTKPNGRAVPTLEAFFNEFKGKPVTHFVEIKTNKPEAVDALHALVDAHGVRDQLVVISFSQSQLKRLRERMPEVSAGFLTGVPTGTDTQRIVRQILANTQALSSTFNPSYNNLTPAILEAAKHRGTTFWPWTYRDEAIARAHYRAGTYGLTTDDAQWFGGYAARVDLPAQATVPVGQLALAGTLLRQDRKTEPLKATRYVVVESTAPYAQDGDGSLTFTGTGTATVLALHTHDQGDGQGYTLLSTPVMLTVQ</sequence>
<gene>
    <name evidence="4" type="ORF">ODI_02748</name>
    <name evidence="5" type="ORF">ODI_R2675</name>
</gene>
<keyword evidence="2" id="KW-0732">Signal</keyword>
<evidence type="ECO:0000256" key="2">
    <source>
        <dbReference type="SAM" id="SignalP"/>
    </source>
</evidence>
<keyword evidence="6" id="KW-1185">Reference proteome</keyword>
<feature type="signal peptide" evidence="2">
    <location>
        <begin position="1"/>
        <end position="19"/>
    </location>
</feature>
<dbReference type="STRING" id="1851544.ODI_02748"/>
<dbReference type="EMBL" id="LT907988">
    <property type="protein sequence ID" value="SOE50383.1"/>
    <property type="molecule type" value="Genomic_DNA"/>
</dbReference>
<dbReference type="RefSeq" id="WP_157929760.1">
    <property type="nucleotide sequence ID" value="NZ_LT907988.1"/>
</dbReference>
<dbReference type="Pfam" id="PF03009">
    <property type="entry name" value="GDPD"/>
    <property type="match status" value="1"/>
</dbReference>
<accession>A0A1C3JZU8</accession>
<dbReference type="PROSITE" id="PS51704">
    <property type="entry name" value="GP_PDE"/>
    <property type="match status" value="1"/>
</dbReference>
<feature type="compositionally biased region" description="Pro residues" evidence="1">
    <location>
        <begin position="30"/>
        <end position="45"/>
    </location>
</feature>
<feature type="region of interest" description="Disordered" evidence="1">
    <location>
        <begin position="21"/>
        <end position="47"/>
    </location>
</feature>
<organism evidence="4 6">
    <name type="scientific">Orrella dioscoreae</name>
    <dbReference type="NCBI Taxonomy" id="1851544"/>
    <lineage>
        <taxon>Bacteria</taxon>
        <taxon>Pseudomonadati</taxon>
        <taxon>Pseudomonadota</taxon>
        <taxon>Betaproteobacteria</taxon>
        <taxon>Burkholderiales</taxon>
        <taxon>Alcaligenaceae</taxon>
        <taxon>Orrella</taxon>
    </lineage>
</organism>
<dbReference type="AlphaFoldDB" id="A0A1C3JZU8"/>
<dbReference type="InterPro" id="IPR017946">
    <property type="entry name" value="PLC-like_Pdiesterase_TIM-brl"/>
</dbReference>
<dbReference type="GO" id="GO:0006629">
    <property type="term" value="P:lipid metabolic process"/>
    <property type="evidence" value="ECO:0007669"/>
    <property type="project" value="InterPro"/>
</dbReference>
<dbReference type="OrthoDB" id="9795622at2"/>
<evidence type="ECO:0000313" key="4">
    <source>
        <dbReference type="EMBL" id="SBT24678.1"/>
    </source>
</evidence>
<dbReference type="Gene3D" id="2.60.120.560">
    <property type="entry name" value="Exo-inulinase, domain 1"/>
    <property type="match status" value="1"/>
</dbReference>
<reference evidence="4 6" key="1">
    <citation type="submission" date="2016-06" db="EMBL/GenBank/DDBJ databases">
        <authorList>
            <person name="Kjaerup R.B."/>
            <person name="Dalgaard T.S."/>
            <person name="Juul-Madsen H.R."/>
        </authorList>
    </citation>
    <scope>NUCLEOTIDE SEQUENCE [LARGE SCALE GENOMIC DNA]</scope>
    <source>
        <strain evidence="4">Orrdi1</strain>
    </source>
</reference>
<proteinExistence type="predicted"/>